<name>A0A6A0A8L7_HAELA</name>
<evidence type="ECO:0000313" key="2">
    <source>
        <dbReference type="Proteomes" id="UP000485058"/>
    </source>
</evidence>
<keyword evidence="2" id="KW-1185">Reference proteome</keyword>
<accession>A0A6A0A8L7</accession>
<dbReference type="Proteomes" id="UP000485058">
    <property type="component" value="Unassembled WGS sequence"/>
</dbReference>
<evidence type="ECO:0000313" key="1">
    <source>
        <dbReference type="EMBL" id="GFH29050.1"/>
    </source>
</evidence>
<dbReference type="EMBL" id="BLLF01004156">
    <property type="protein sequence ID" value="GFH29050.1"/>
    <property type="molecule type" value="Genomic_DNA"/>
</dbReference>
<protein>
    <submittedName>
        <fullName evidence="1">Uncharacterized protein</fullName>
    </submittedName>
</protein>
<proteinExistence type="predicted"/>
<comment type="caution">
    <text evidence="1">The sequence shown here is derived from an EMBL/GenBank/DDBJ whole genome shotgun (WGS) entry which is preliminary data.</text>
</comment>
<dbReference type="AlphaFoldDB" id="A0A6A0A8L7"/>
<organism evidence="1 2">
    <name type="scientific">Haematococcus lacustris</name>
    <name type="common">Green alga</name>
    <name type="synonym">Haematococcus pluvialis</name>
    <dbReference type="NCBI Taxonomy" id="44745"/>
    <lineage>
        <taxon>Eukaryota</taxon>
        <taxon>Viridiplantae</taxon>
        <taxon>Chlorophyta</taxon>
        <taxon>core chlorophytes</taxon>
        <taxon>Chlorophyceae</taxon>
        <taxon>CS clade</taxon>
        <taxon>Chlamydomonadales</taxon>
        <taxon>Haematococcaceae</taxon>
        <taxon>Haematococcus</taxon>
    </lineage>
</organism>
<reference evidence="1 2" key="1">
    <citation type="submission" date="2020-02" db="EMBL/GenBank/DDBJ databases">
        <title>Draft genome sequence of Haematococcus lacustris strain NIES-144.</title>
        <authorList>
            <person name="Morimoto D."/>
            <person name="Nakagawa S."/>
            <person name="Yoshida T."/>
            <person name="Sawayama S."/>
        </authorList>
    </citation>
    <scope>NUCLEOTIDE SEQUENCE [LARGE SCALE GENOMIC DNA]</scope>
    <source>
        <strain evidence="1 2">NIES-144</strain>
    </source>
</reference>
<sequence length="112" mass="12088">MAACACPSALLQHRRLSAPPSAGQCAALLRPALRCTRQQRCGAATDRSPWSQFSSIDEDGEVIASTTSEPWVVAKRGMFDDSHIQEWSPQLLAYLPFGASARSEAMSAELHA</sequence>
<gene>
    <name evidence="1" type="ORF">HaLaN_27642</name>
</gene>